<dbReference type="AlphaFoldDB" id="A0A8J8NES1"/>
<dbReference type="GO" id="GO:0005615">
    <property type="term" value="C:extracellular space"/>
    <property type="evidence" value="ECO:0007669"/>
    <property type="project" value="TreeGrafter"/>
</dbReference>
<evidence type="ECO:0000256" key="3">
    <source>
        <dbReference type="ARBA" id="ARBA00022801"/>
    </source>
</evidence>
<dbReference type="PROSITE" id="PS51470">
    <property type="entry name" value="FG_GAP"/>
    <property type="match status" value="4"/>
</dbReference>
<dbReference type="PANTHER" id="PTHR23221">
    <property type="entry name" value="GLYCOSYLPHOSPHATIDYLINOSITOL PHOSPHOLIPASE D"/>
    <property type="match status" value="1"/>
</dbReference>
<feature type="repeat" description="FG-GAP" evidence="5">
    <location>
        <begin position="294"/>
        <end position="355"/>
    </location>
</feature>
<reference evidence="7" key="1">
    <citation type="submission" date="2019-06" db="EMBL/GenBank/DDBJ databases">
        <authorList>
            <person name="Zheng W."/>
        </authorList>
    </citation>
    <scope>NUCLEOTIDE SEQUENCE</scope>
    <source>
        <strain evidence="7">QDHG01</strain>
    </source>
</reference>
<dbReference type="EMBL" id="RRYP01018422">
    <property type="protein sequence ID" value="TNV73647.1"/>
    <property type="molecule type" value="Genomic_DNA"/>
</dbReference>
<dbReference type="Pfam" id="PF01839">
    <property type="entry name" value="FG-GAP"/>
    <property type="match status" value="2"/>
</dbReference>
<feature type="repeat" description="FG-GAP" evidence="5">
    <location>
        <begin position="372"/>
        <end position="431"/>
    </location>
</feature>
<keyword evidence="4" id="KW-0325">Glycoprotein</keyword>
<dbReference type="GO" id="GO:0007155">
    <property type="term" value="P:cell adhesion"/>
    <property type="evidence" value="ECO:0007669"/>
    <property type="project" value="InterPro"/>
</dbReference>
<keyword evidence="3" id="KW-0378">Hydrolase</keyword>
<feature type="region of interest" description="Disordered" evidence="6">
    <location>
        <begin position="1"/>
        <end position="27"/>
    </location>
</feature>
<accession>A0A8J8NES1</accession>
<dbReference type="InterPro" id="IPR000413">
    <property type="entry name" value="Integrin_alpha"/>
</dbReference>
<comment type="caution">
    <text evidence="7">The sequence shown here is derived from an EMBL/GenBank/DDBJ whole genome shotgun (WGS) entry which is preliminary data.</text>
</comment>
<evidence type="ECO:0000313" key="8">
    <source>
        <dbReference type="Proteomes" id="UP000785679"/>
    </source>
</evidence>
<organism evidence="7 8">
    <name type="scientific">Halteria grandinella</name>
    <dbReference type="NCBI Taxonomy" id="5974"/>
    <lineage>
        <taxon>Eukaryota</taxon>
        <taxon>Sar</taxon>
        <taxon>Alveolata</taxon>
        <taxon>Ciliophora</taxon>
        <taxon>Intramacronucleata</taxon>
        <taxon>Spirotrichea</taxon>
        <taxon>Stichotrichia</taxon>
        <taxon>Sporadotrichida</taxon>
        <taxon>Halteriidae</taxon>
        <taxon>Halteria</taxon>
    </lineage>
</organism>
<dbReference type="OrthoDB" id="5317514at2759"/>
<evidence type="ECO:0000313" key="7">
    <source>
        <dbReference type="EMBL" id="TNV73647.1"/>
    </source>
</evidence>
<dbReference type="SUPFAM" id="SSF69318">
    <property type="entry name" value="Integrin alpha N-terminal domain"/>
    <property type="match status" value="1"/>
</dbReference>
<keyword evidence="8" id="KW-1185">Reference proteome</keyword>
<dbReference type="SMART" id="SM00191">
    <property type="entry name" value="Int_alpha"/>
    <property type="match status" value="5"/>
</dbReference>
<dbReference type="GO" id="GO:0031012">
    <property type="term" value="C:extracellular matrix"/>
    <property type="evidence" value="ECO:0007669"/>
    <property type="project" value="TreeGrafter"/>
</dbReference>
<proteinExistence type="predicted"/>
<feature type="compositionally biased region" description="Basic and acidic residues" evidence="6">
    <location>
        <begin position="1"/>
        <end position="12"/>
    </location>
</feature>
<evidence type="ECO:0000256" key="2">
    <source>
        <dbReference type="ARBA" id="ARBA00022737"/>
    </source>
</evidence>
<evidence type="ECO:0000256" key="4">
    <source>
        <dbReference type="ARBA" id="ARBA00023180"/>
    </source>
</evidence>
<keyword evidence="2" id="KW-0677">Repeat</keyword>
<dbReference type="PANTHER" id="PTHR23221:SF7">
    <property type="entry name" value="PHOSPHATIDYLINOSITOL-GLYCAN-SPECIFIC PHOSPHOLIPASE D"/>
    <property type="match status" value="1"/>
</dbReference>
<dbReference type="PRINTS" id="PR01185">
    <property type="entry name" value="INTEGRINA"/>
</dbReference>
<gene>
    <name evidence="7" type="ORF">FGO68_gene2047</name>
</gene>
<keyword evidence="1" id="KW-0732">Signal</keyword>
<dbReference type="InterPro" id="IPR028994">
    <property type="entry name" value="Integrin_alpha_N"/>
</dbReference>
<protein>
    <submittedName>
        <fullName evidence="7">Uncharacterized protein</fullName>
    </submittedName>
</protein>
<evidence type="ECO:0000256" key="6">
    <source>
        <dbReference type="SAM" id="MobiDB-lite"/>
    </source>
</evidence>
<evidence type="ECO:0000256" key="1">
    <source>
        <dbReference type="ARBA" id="ARBA00022729"/>
    </source>
</evidence>
<dbReference type="InterPro" id="IPR013519">
    <property type="entry name" value="Int_alpha_beta-p"/>
</dbReference>
<sequence length="688" mass="75256">MSHDGSDCRDDWNTGAQSPNCHTDGDSGADFYDGGRGGMAWHNEVWSIPTNDLEQIYKTMNLPDESSTKIALCTLTMYVGSILESHFANAITFHYDTHAAFLTEELDLWYHGGLDDMGTQVAWKWAQLTKMFSRASEPAPPTNGTKMENPGCSVFGSGFLREKVHVYAQMLGVKVSQNEYGHHVFKFNKSEMLGSLTVIANELFKDLGLKPLSPFTAQVDKSASVKNVEPSYVVNFTKQLSYFGKSMAVGDFDGDGIKEVFIGAPGYSLKGQGQLGAVYFSSLDMTHSHPEIKSEEPYLTGLQKYSRFGYSLVAIDVNRDGVDDLVVSSPAYGPGGATDIGDYYAKSYYGRVHVYLGTKGFGIKKGSPPDFTIKARTETDIFMNLGQNLRVSDCNGDGKQDLIVLSPMSQQGGDKKGHVAVFYDFMSRLQEQDTELHIEDADLTLTGGDNYQWFGFDAVCTNDHTIIVGSPGKRIANVDGSQAAGAVFAYSTKNKNLLWALQSDQDQSKFGSSLSFNAEKNLLAVGAPSQNDGTAYHAGAAYIYNLASTNMTFANFQSQLYAYDRAARFGKSLTWAGDNLIVSAPSYTSYNTLATPNEQGKVYWFRDAADLSGRYSSLWAAKTFETMEAGCRHGDAIRYVEATGQVFIGSPMCHNASPIDGSEQRMAGRVYLFETVQAAAVEEALFLA</sequence>
<dbReference type="InterPro" id="IPR013517">
    <property type="entry name" value="FG-GAP"/>
</dbReference>
<dbReference type="GO" id="GO:0004621">
    <property type="term" value="F:glycosylphosphatidylinositol phospholipase D activity"/>
    <property type="evidence" value="ECO:0007669"/>
    <property type="project" value="TreeGrafter"/>
</dbReference>
<feature type="repeat" description="FG-GAP" evidence="5">
    <location>
        <begin position="229"/>
        <end position="290"/>
    </location>
</feature>
<dbReference type="GO" id="GO:0008305">
    <property type="term" value="C:integrin complex"/>
    <property type="evidence" value="ECO:0007669"/>
    <property type="project" value="InterPro"/>
</dbReference>
<name>A0A8J8NES1_HALGN</name>
<feature type="repeat" description="FG-GAP" evidence="5">
    <location>
        <begin position="496"/>
        <end position="553"/>
    </location>
</feature>
<dbReference type="Proteomes" id="UP000785679">
    <property type="component" value="Unassembled WGS sequence"/>
</dbReference>
<dbReference type="Gene3D" id="2.130.10.130">
    <property type="entry name" value="Integrin alpha, N-terminal"/>
    <property type="match status" value="2"/>
</dbReference>
<evidence type="ECO:0000256" key="5">
    <source>
        <dbReference type="PROSITE-ProRule" id="PRU00803"/>
    </source>
</evidence>